<dbReference type="Proteomes" id="UP000284842">
    <property type="component" value="Unassembled WGS sequence"/>
</dbReference>
<dbReference type="InterPro" id="IPR032675">
    <property type="entry name" value="LRR_dom_sf"/>
</dbReference>
<reference evidence="1 2" key="1">
    <citation type="journal article" date="2018" name="Evol. Lett.">
        <title>Horizontal gene cluster transfer increased hallucinogenic mushroom diversity.</title>
        <authorList>
            <person name="Reynolds H.T."/>
            <person name="Vijayakumar V."/>
            <person name="Gluck-Thaler E."/>
            <person name="Korotkin H.B."/>
            <person name="Matheny P.B."/>
            <person name="Slot J.C."/>
        </authorList>
    </citation>
    <scope>NUCLEOTIDE SEQUENCE [LARGE SCALE GENOMIC DNA]</scope>
    <source>
        <strain evidence="1 2">2629</strain>
    </source>
</reference>
<protein>
    <submittedName>
        <fullName evidence="1">Uncharacterized protein</fullName>
    </submittedName>
</protein>
<organism evidence="1 2">
    <name type="scientific">Panaeolus cyanescens</name>
    <dbReference type="NCBI Taxonomy" id="181874"/>
    <lineage>
        <taxon>Eukaryota</taxon>
        <taxon>Fungi</taxon>
        <taxon>Dikarya</taxon>
        <taxon>Basidiomycota</taxon>
        <taxon>Agaricomycotina</taxon>
        <taxon>Agaricomycetes</taxon>
        <taxon>Agaricomycetidae</taxon>
        <taxon>Agaricales</taxon>
        <taxon>Agaricineae</taxon>
        <taxon>Galeropsidaceae</taxon>
        <taxon>Panaeolus</taxon>
    </lineage>
</organism>
<accession>A0A409YAN9</accession>
<dbReference type="SUPFAM" id="SSF52047">
    <property type="entry name" value="RNI-like"/>
    <property type="match status" value="2"/>
</dbReference>
<sequence length="1225" mass="139036">MTSLKHSLSLCELFPQIEALIIIHDSGFSNSWHPPICDKAEQCVSLTSTILNEYATAGSQSLTALKLQSVRVDIRDFLLLENIHTLDASYTVWTAQHRGGSTIRRRAPLRLPLKCINLNDGTDFPINLVKYCPDLESISISGIGEPTEMDLDSVFPHNEVVGVAASTSTAYQSGKAPSPNFENLHTIDTWTGCWLLKIFYALGTTSKLTALTWLTVMITDSDIHYFYELIRRAPALQKLDVIIILPDDPSWEFQFDHCLQDCPKLTSIFLQLSNLNPRSPVARNYIRGITKGMLGVRGFNCINTVELWIQLIDESEAEVQAWMDATAEAWTELDAVIAGDREELFPLLEQFEISLLFRHSRGPVLVSVAEEMERRMQAFWRRTLPIFHAISDVDYHYPDGSLTSRGGLLKVLKAKPILSTYIRNVRYILNHWPVNRKRYALAFHTLRDSVSLCELFPHIKTLHLAHKNNRPSISHDEILTCSFKEEEPCVHLAHTILSEYAQEGPKSLTTLKLQDLRVDAFDVLKLPTILNLHALDTFWTMGAWDNDGTENLHAQHFPRDHHFPLRRLHLYHTPNFPINIVGYCPYLERVDILDIYRVLKKQDLTKIGLPATPNAGSRFRRLKIINGWIPCWALKHFYPPGANDTSTLPSLTWLAVTASHADGHHLYKLLERAPNLQSLHIYITCPESSSWELRLDHFLELCPKINMLFIQIQFPDLQLPTSRLVATNFINHLAMALSGVRGMNRIESVKVMLELNLARFDSDEGVLAWMDATIGAWTEFDGVVAGYGYSYRTVNLLKLVKSHPVVGSYVKGVFYLTSADSAAMTQIETNRHPERPGTVLPLIPSPNSDSQGHTFSHSELLPCVRHLRFMHRHSPSHVPHTGPAICNREECHLLVHKILRDYGQDGLGEDRITQLTVGCLRIDTRDILQFANLEHLDALDVVWTDRYKSPLRLRSRYPLKDLELDCSWDFPIRILGYFPELESITIKEPEVPIPNFDNIESIMIETDGCSLQHFYNPLSIVPMSSFTSLTTGLTKEADTIHLYNMLSRAPALQELDLKIVSNSNHSAWTFQLDRCLRSCKELYSLSIHMSRAEDSSESSKASTRRLVQDIVRGFSAAQGGKCLEYFKILVEIEAQRDVVSLMRACCQAFKDFDATVAQNRGAWFPSLGKLKIEVLEEDDEEDEASVSFNTRSAKLFWKRHLPNLHSIALNAKHCSDGTGVTFKLL</sequence>
<comment type="caution">
    <text evidence="1">The sequence shown here is derived from an EMBL/GenBank/DDBJ whole genome shotgun (WGS) entry which is preliminary data.</text>
</comment>
<gene>
    <name evidence="1" type="ORF">CVT24_009014</name>
</gene>
<proteinExistence type="predicted"/>
<evidence type="ECO:0000313" key="2">
    <source>
        <dbReference type="Proteomes" id="UP000284842"/>
    </source>
</evidence>
<evidence type="ECO:0000313" key="1">
    <source>
        <dbReference type="EMBL" id="PPR00060.1"/>
    </source>
</evidence>
<dbReference type="Gene3D" id="3.80.10.10">
    <property type="entry name" value="Ribonuclease Inhibitor"/>
    <property type="match status" value="2"/>
</dbReference>
<name>A0A409YAN9_9AGAR</name>
<keyword evidence="2" id="KW-1185">Reference proteome</keyword>
<dbReference type="InParanoid" id="A0A409YAN9"/>
<dbReference type="EMBL" id="NHTK01001336">
    <property type="protein sequence ID" value="PPR00060.1"/>
    <property type="molecule type" value="Genomic_DNA"/>
</dbReference>
<dbReference type="AlphaFoldDB" id="A0A409YAN9"/>